<feature type="region of interest" description="Disordered" evidence="1">
    <location>
        <begin position="84"/>
        <end position="124"/>
    </location>
</feature>
<name>A0AAD7WE47_9TELE</name>
<dbReference type="EMBL" id="JAINUG010000145">
    <property type="protein sequence ID" value="KAJ8392609.1"/>
    <property type="molecule type" value="Genomic_DNA"/>
</dbReference>
<reference evidence="2" key="1">
    <citation type="journal article" date="2023" name="Science">
        <title>Genome structures resolve the early diversification of teleost fishes.</title>
        <authorList>
            <person name="Parey E."/>
            <person name="Louis A."/>
            <person name="Montfort J."/>
            <person name="Bouchez O."/>
            <person name="Roques C."/>
            <person name="Iampietro C."/>
            <person name="Lluch J."/>
            <person name="Castinel A."/>
            <person name="Donnadieu C."/>
            <person name="Desvignes T."/>
            <person name="Floi Bucao C."/>
            <person name="Jouanno E."/>
            <person name="Wen M."/>
            <person name="Mejri S."/>
            <person name="Dirks R."/>
            <person name="Jansen H."/>
            <person name="Henkel C."/>
            <person name="Chen W.J."/>
            <person name="Zahm M."/>
            <person name="Cabau C."/>
            <person name="Klopp C."/>
            <person name="Thompson A.W."/>
            <person name="Robinson-Rechavi M."/>
            <person name="Braasch I."/>
            <person name="Lecointre G."/>
            <person name="Bobe J."/>
            <person name="Postlethwait J.H."/>
            <person name="Berthelot C."/>
            <person name="Roest Crollius H."/>
            <person name="Guiguen Y."/>
        </authorList>
    </citation>
    <scope>NUCLEOTIDE SEQUENCE</scope>
    <source>
        <strain evidence="2">NC1722</strain>
    </source>
</reference>
<organism evidence="2 3">
    <name type="scientific">Aldrovandia affinis</name>
    <dbReference type="NCBI Taxonomy" id="143900"/>
    <lineage>
        <taxon>Eukaryota</taxon>
        <taxon>Metazoa</taxon>
        <taxon>Chordata</taxon>
        <taxon>Craniata</taxon>
        <taxon>Vertebrata</taxon>
        <taxon>Euteleostomi</taxon>
        <taxon>Actinopterygii</taxon>
        <taxon>Neopterygii</taxon>
        <taxon>Teleostei</taxon>
        <taxon>Notacanthiformes</taxon>
        <taxon>Halosauridae</taxon>
        <taxon>Aldrovandia</taxon>
    </lineage>
</organism>
<proteinExistence type="predicted"/>
<evidence type="ECO:0000256" key="1">
    <source>
        <dbReference type="SAM" id="MobiDB-lite"/>
    </source>
</evidence>
<keyword evidence="3" id="KW-1185">Reference proteome</keyword>
<feature type="compositionally biased region" description="Basic and acidic residues" evidence="1">
    <location>
        <begin position="84"/>
        <end position="99"/>
    </location>
</feature>
<feature type="compositionally biased region" description="Low complexity" evidence="1">
    <location>
        <begin position="142"/>
        <end position="160"/>
    </location>
</feature>
<feature type="region of interest" description="Disordered" evidence="1">
    <location>
        <begin position="142"/>
        <end position="175"/>
    </location>
</feature>
<sequence length="229" mass="24894">MLGANTADLGFVLAGQGVPPMRSTGCLVTRRASLPSSTHLRVSINPLCIRTYRSPDRYILVQLTGFAVETSNTLPDSWLRDERNMCETGGGREGEQPHTERHRRSTTLPHSDPSHGGTPPLFSSLPRGVPYVTFRSRRRCSQSSSVAVRENGARPLARPLARPRKVSRQGRSLPLSVHCPGGGRTKERVVYPVTWEQVHLVTSVAFSLGFAPRRPSSHAGGLSGEQPGG</sequence>
<gene>
    <name evidence="2" type="ORF">AAFF_G00074870</name>
</gene>
<protein>
    <submittedName>
        <fullName evidence="2">Uncharacterized protein</fullName>
    </submittedName>
</protein>
<dbReference type="Proteomes" id="UP001221898">
    <property type="component" value="Unassembled WGS sequence"/>
</dbReference>
<comment type="caution">
    <text evidence="2">The sequence shown here is derived from an EMBL/GenBank/DDBJ whole genome shotgun (WGS) entry which is preliminary data.</text>
</comment>
<dbReference type="AlphaFoldDB" id="A0AAD7WE47"/>
<evidence type="ECO:0000313" key="3">
    <source>
        <dbReference type="Proteomes" id="UP001221898"/>
    </source>
</evidence>
<accession>A0AAD7WE47</accession>
<evidence type="ECO:0000313" key="2">
    <source>
        <dbReference type="EMBL" id="KAJ8392609.1"/>
    </source>
</evidence>